<feature type="domain" description="RRM" evidence="3">
    <location>
        <begin position="336"/>
        <end position="411"/>
    </location>
</feature>
<keyword evidence="4" id="KW-1185">Reference proteome</keyword>
<evidence type="ECO:0000313" key="7">
    <source>
        <dbReference type="WBParaSite" id="TMUE_2000008834.1"/>
    </source>
</evidence>
<name>A0A5S6QNU5_TRIMR</name>
<feature type="region of interest" description="Disordered" evidence="2">
    <location>
        <begin position="269"/>
        <end position="295"/>
    </location>
</feature>
<dbReference type="PROSITE" id="PS50102">
    <property type="entry name" value="RRM"/>
    <property type="match status" value="2"/>
</dbReference>
<reference evidence="4" key="1">
    <citation type="submission" date="2013-11" db="EMBL/GenBank/DDBJ databases">
        <authorList>
            <person name="Aslett M."/>
        </authorList>
    </citation>
    <scope>NUCLEOTIDE SEQUENCE [LARGE SCALE GENOMIC DNA]</scope>
    <source>
        <strain evidence="4">Edinburgh</strain>
    </source>
</reference>
<reference evidence="5 6" key="3">
    <citation type="submission" date="2019-12" db="UniProtKB">
        <authorList>
            <consortium name="WormBaseParasite"/>
        </authorList>
    </citation>
    <scope>IDENTIFICATION</scope>
</reference>
<dbReference type="Pfam" id="PF00076">
    <property type="entry name" value="RRM_1"/>
    <property type="match status" value="3"/>
</dbReference>
<dbReference type="SUPFAM" id="SSF54928">
    <property type="entry name" value="RNA-binding domain, RBD"/>
    <property type="match status" value="2"/>
</dbReference>
<accession>A0A5S6QNU5</accession>
<dbReference type="PANTHER" id="PTHR15592">
    <property type="entry name" value="MATRIN 3/NUCLEAR PROTEIN 220-RELATED"/>
    <property type="match status" value="1"/>
</dbReference>
<evidence type="ECO:0000256" key="1">
    <source>
        <dbReference type="PROSITE-ProRule" id="PRU00176"/>
    </source>
</evidence>
<dbReference type="AlphaFoldDB" id="A0A5S6QNU5"/>
<dbReference type="SMART" id="SM00360">
    <property type="entry name" value="RRM"/>
    <property type="match status" value="3"/>
</dbReference>
<feature type="domain" description="RRM" evidence="3">
    <location>
        <begin position="22"/>
        <end position="102"/>
    </location>
</feature>
<dbReference type="InterPro" id="IPR012677">
    <property type="entry name" value="Nucleotide-bd_a/b_plait_sf"/>
</dbReference>
<feature type="compositionally biased region" description="Polar residues" evidence="2">
    <location>
        <begin position="449"/>
        <end position="464"/>
    </location>
</feature>
<dbReference type="InterPro" id="IPR000504">
    <property type="entry name" value="RRM_dom"/>
</dbReference>
<dbReference type="Proteomes" id="UP000046395">
    <property type="component" value="Unassembled WGS sequence"/>
</dbReference>
<dbReference type="STRING" id="70415.A0A5S6QNU5"/>
<dbReference type="GO" id="GO:0003723">
    <property type="term" value="F:RNA binding"/>
    <property type="evidence" value="ECO:0007669"/>
    <property type="project" value="UniProtKB-UniRule"/>
</dbReference>
<feature type="compositionally biased region" description="Basic and acidic residues" evidence="2">
    <location>
        <begin position="434"/>
        <end position="443"/>
    </location>
</feature>
<evidence type="ECO:0000313" key="5">
    <source>
        <dbReference type="WBParaSite" id="TMUE_0000000308.1"/>
    </source>
</evidence>
<proteinExistence type="predicted"/>
<reference evidence="4" key="2">
    <citation type="submission" date="2014-03" db="EMBL/GenBank/DDBJ databases">
        <title>The whipworm genome and dual-species transcriptomics of an intimate host-pathogen interaction.</title>
        <authorList>
            <person name="Foth B.J."/>
            <person name="Tsai I.J."/>
            <person name="Reid A.J."/>
            <person name="Bancroft A.J."/>
            <person name="Nichol S."/>
            <person name="Tracey A."/>
            <person name="Holroyd N."/>
            <person name="Cotton J.A."/>
            <person name="Stanley E.J."/>
            <person name="Zarowiecki M."/>
            <person name="Liu J.Z."/>
            <person name="Huckvale T."/>
            <person name="Cooper P.J."/>
            <person name="Grencis R.K."/>
            <person name="Berriman M."/>
        </authorList>
    </citation>
    <scope>NUCLEOTIDE SEQUENCE [LARGE SCALE GENOMIC DNA]</scope>
    <source>
        <strain evidence="4">Edinburgh</strain>
    </source>
</reference>
<dbReference type="WBParaSite" id="TMUE_0000001641.1">
    <property type="protein sequence ID" value="TMUE_0000001641.1"/>
    <property type="gene ID" value="WBGene00297527"/>
</dbReference>
<evidence type="ECO:0000313" key="4">
    <source>
        <dbReference type="Proteomes" id="UP000046395"/>
    </source>
</evidence>
<organism evidence="4 7">
    <name type="scientific">Trichuris muris</name>
    <name type="common">Mouse whipworm</name>
    <dbReference type="NCBI Taxonomy" id="70415"/>
    <lineage>
        <taxon>Eukaryota</taxon>
        <taxon>Metazoa</taxon>
        <taxon>Ecdysozoa</taxon>
        <taxon>Nematoda</taxon>
        <taxon>Enoplea</taxon>
        <taxon>Dorylaimia</taxon>
        <taxon>Trichinellida</taxon>
        <taxon>Trichuridae</taxon>
        <taxon>Trichuris</taxon>
    </lineage>
</organism>
<dbReference type="InterPro" id="IPR035979">
    <property type="entry name" value="RBD_domain_sf"/>
</dbReference>
<evidence type="ECO:0000256" key="2">
    <source>
        <dbReference type="SAM" id="MobiDB-lite"/>
    </source>
</evidence>
<dbReference type="WBParaSite" id="TMUE_0000000308.1">
    <property type="protein sequence ID" value="TMUE_0000000308.1"/>
    <property type="gene ID" value="WBGene00296249"/>
</dbReference>
<feature type="region of interest" description="Disordered" evidence="2">
    <location>
        <begin position="417"/>
        <end position="471"/>
    </location>
</feature>
<dbReference type="WBParaSite" id="TMUE_2000008834.1">
    <property type="protein sequence ID" value="TMUE_2000008834.1"/>
    <property type="gene ID" value="WBGene00300426"/>
</dbReference>
<keyword evidence="1" id="KW-0694">RNA-binding</keyword>
<evidence type="ECO:0000313" key="6">
    <source>
        <dbReference type="WBParaSite" id="TMUE_0000001641.1"/>
    </source>
</evidence>
<sequence length="471" mass="52441">MFDQYQPQVTVGQVHQRHPAGKVIQVVGLPAEVTRAEVVRALSCFGYVSSVRLSCDGMALVEFEEAGAAYNCIRYNSTVLNPHIFNWPVKIYRTLMTSVARQYPGTAKLTSGLVLCIEKLTIPVTVAQIRMMFSTVGPVNNVAVLQQGQDTLEAIVEFCDVDTALWAKRLLNGCSVYPGCCVIYIEFVDVKKIFSSSSASEGPDVTEDVDYVTDQLNKVSETLNLRNRTSCSDSLSSELDVQSVSCVPAPSCSHALSLDGFNATQMEMDHFNGTQPCTSSSSSSSPTMPRPQLDHPDVWCRPSPQSFADGNFPLPTEREIREFMMPFDEDNSHDHGHLVIFGLKPSRVSRDSLNDLLKGYGSIINTQLQRDGRKFLACVETVDRETARRIAERLNGATLFGNRVRVRTADLRLPKSWLGGRPGHSPRIIGNTSRRQERFRQSPDRSFPSWRNNLSNPMGQNNLDRMTKHSK</sequence>
<evidence type="ECO:0000259" key="3">
    <source>
        <dbReference type="PROSITE" id="PS50102"/>
    </source>
</evidence>
<dbReference type="Gene3D" id="3.30.70.330">
    <property type="match status" value="3"/>
</dbReference>
<protein>
    <submittedName>
        <fullName evidence="5 6">RRM domain-containing protein</fullName>
    </submittedName>
</protein>